<evidence type="ECO:0000313" key="2">
    <source>
        <dbReference type="Proteomes" id="UP001500166"/>
    </source>
</evidence>
<dbReference type="Proteomes" id="UP001500166">
    <property type="component" value="Unassembled WGS sequence"/>
</dbReference>
<dbReference type="EMBL" id="BAAAQA010000033">
    <property type="protein sequence ID" value="GAA2122840.1"/>
    <property type="molecule type" value="Genomic_DNA"/>
</dbReference>
<organism evidence="1 2">
    <name type="scientific">Kocuria atrinae</name>
    <dbReference type="NCBI Taxonomy" id="592377"/>
    <lineage>
        <taxon>Bacteria</taxon>
        <taxon>Bacillati</taxon>
        <taxon>Actinomycetota</taxon>
        <taxon>Actinomycetes</taxon>
        <taxon>Micrococcales</taxon>
        <taxon>Micrococcaceae</taxon>
        <taxon>Kocuria</taxon>
    </lineage>
</organism>
<accession>A0ABN2Y951</accession>
<reference evidence="1 2" key="1">
    <citation type="journal article" date="2019" name="Int. J. Syst. Evol. Microbiol.">
        <title>The Global Catalogue of Microorganisms (GCM) 10K type strain sequencing project: providing services to taxonomists for standard genome sequencing and annotation.</title>
        <authorList>
            <consortium name="The Broad Institute Genomics Platform"/>
            <consortium name="The Broad Institute Genome Sequencing Center for Infectious Disease"/>
            <person name="Wu L."/>
            <person name="Ma J."/>
        </authorList>
    </citation>
    <scope>NUCLEOTIDE SEQUENCE [LARGE SCALE GENOMIC DNA]</scope>
    <source>
        <strain evidence="1 2">JCM 15914</strain>
    </source>
</reference>
<gene>
    <name evidence="1" type="ORF">GCM10009824_26120</name>
</gene>
<protein>
    <recommendedName>
        <fullName evidence="3">Transposase</fullName>
    </recommendedName>
</protein>
<name>A0ABN2Y951_9MICC</name>
<sequence>MRMDDRTKTYVERRTAEGKTKLEIIRCLKRHLIREVWKNTRDLRLTQADAALAA</sequence>
<keyword evidence="2" id="KW-1185">Reference proteome</keyword>
<comment type="caution">
    <text evidence="1">The sequence shown here is derived from an EMBL/GenBank/DDBJ whole genome shotgun (WGS) entry which is preliminary data.</text>
</comment>
<proteinExistence type="predicted"/>
<evidence type="ECO:0000313" key="1">
    <source>
        <dbReference type="EMBL" id="GAA2122840.1"/>
    </source>
</evidence>
<evidence type="ECO:0008006" key="3">
    <source>
        <dbReference type="Google" id="ProtNLM"/>
    </source>
</evidence>